<organism evidence="4 5">
    <name type="scientific">Porites lobata</name>
    <dbReference type="NCBI Taxonomy" id="104759"/>
    <lineage>
        <taxon>Eukaryota</taxon>
        <taxon>Metazoa</taxon>
        <taxon>Cnidaria</taxon>
        <taxon>Anthozoa</taxon>
        <taxon>Hexacorallia</taxon>
        <taxon>Scleractinia</taxon>
        <taxon>Fungiina</taxon>
        <taxon>Poritidae</taxon>
        <taxon>Porites</taxon>
    </lineage>
</organism>
<dbReference type="PANTHER" id="PTHR47526:SF3">
    <property type="entry name" value="PHD-TYPE DOMAIN-CONTAINING PROTEIN"/>
    <property type="match status" value="1"/>
</dbReference>
<keyword evidence="5" id="KW-1185">Reference proteome</keyword>
<keyword evidence="1" id="KW-0479">Metal-binding</keyword>
<feature type="region of interest" description="Disordered" evidence="2">
    <location>
        <begin position="203"/>
        <end position="222"/>
    </location>
</feature>
<gene>
    <name evidence="4" type="ORF">PLOB_00035932</name>
</gene>
<feature type="domain" description="SWIM-type" evidence="3">
    <location>
        <begin position="71"/>
        <end position="109"/>
    </location>
</feature>
<protein>
    <recommendedName>
        <fullName evidence="3">SWIM-type domain-containing protein</fullName>
    </recommendedName>
</protein>
<accession>A0ABN8P4A8</accession>
<feature type="non-terminal residue" evidence="4">
    <location>
        <position position="222"/>
    </location>
</feature>
<keyword evidence="1" id="KW-0863">Zinc-finger</keyword>
<evidence type="ECO:0000256" key="2">
    <source>
        <dbReference type="SAM" id="MobiDB-lite"/>
    </source>
</evidence>
<evidence type="ECO:0000256" key="1">
    <source>
        <dbReference type="PROSITE-ProRule" id="PRU00325"/>
    </source>
</evidence>
<evidence type="ECO:0000313" key="5">
    <source>
        <dbReference type="Proteomes" id="UP001159405"/>
    </source>
</evidence>
<dbReference type="Proteomes" id="UP001159405">
    <property type="component" value="Unassembled WGS sequence"/>
</dbReference>
<dbReference type="InterPro" id="IPR007527">
    <property type="entry name" value="Znf_SWIM"/>
</dbReference>
<evidence type="ECO:0000259" key="3">
    <source>
        <dbReference type="PROSITE" id="PS50966"/>
    </source>
</evidence>
<name>A0ABN8P4A8_9CNID</name>
<feature type="compositionally biased region" description="Basic and acidic residues" evidence="2">
    <location>
        <begin position="212"/>
        <end position="222"/>
    </location>
</feature>
<evidence type="ECO:0000313" key="4">
    <source>
        <dbReference type="EMBL" id="CAH3132496.1"/>
    </source>
</evidence>
<dbReference type="PROSITE" id="PS50966">
    <property type="entry name" value="ZF_SWIM"/>
    <property type="match status" value="1"/>
</dbReference>
<dbReference type="PANTHER" id="PTHR47526">
    <property type="entry name" value="ATP-DEPENDENT DNA HELICASE"/>
    <property type="match status" value="1"/>
</dbReference>
<keyword evidence="1" id="KW-0862">Zinc</keyword>
<comment type="caution">
    <text evidence="4">The sequence shown here is derived from an EMBL/GenBank/DDBJ whole genome shotgun (WGS) entry which is preliminary data.</text>
</comment>
<proteinExistence type="predicted"/>
<dbReference type="EMBL" id="CALNXK010000051">
    <property type="protein sequence ID" value="CAH3132496.1"/>
    <property type="molecule type" value="Genomic_DNA"/>
</dbReference>
<sequence>MSANSEEVCKTLTKKCLEEFIKEKKSDQRAQAFFVEDYVHDLFVTFQEDECCVLKGKCFRSMSKSEKPHEMKMILEFSDSGSNIVFRRCSCKAGQGHCHHLSALAYAVLSSLKESDVASACTSKLQQWHVPRGAKINPQPWMQLNFSKPSVGKETRRDASLCLYDPTSLKRKDPECRKEIFKKFQEKFKKACPSAPVIHVKNDSSTSIKTNFGEHQKGSPLS</sequence>
<reference evidence="4 5" key="1">
    <citation type="submission" date="2022-05" db="EMBL/GenBank/DDBJ databases">
        <authorList>
            <consortium name="Genoscope - CEA"/>
            <person name="William W."/>
        </authorList>
    </citation>
    <scope>NUCLEOTIDE SEQUENCE [LARGE SCALE GENOMIC DNA]</scope>
</reference>